<feature type="region of interest" description="Disordered" evidence="1">
    <location>
        <begin position="1"/>
        <end position="108"/>
    </location>
</feature>
<feature type="compositionally biased region" description="Low complexity" evidence="1">
    <location>
        <begin position="14"/>
        <end position="29"/>
    </location>
</feature>
<keyword evidence="4" id="KW-1185">Reference proteome</keyword>
<evidence type="ECO:0000259" key="2">
    <source>
        <dbReference type="Pfam" id="PF09346"/>
    </source>
</evidence>
<feature type="compositionally biased region" description="Polar residues" evidence="1">
    <location>
        <begin position="500"/>
        <end position="516"/>
    </location>
</feature>
<dbReference type="InterPro" id="IPR051873">
    <property type="entry name" value="KNR4/SMI1_regulator"/>
</dbReference>
<dbReference type="Pfam" id="PF09346">
    <property type="entry name" value="SMI1_KNR4"/>
    <property type="match status" value="1"/>
</dbReference>
<gene>
    <name evidence="3" type="ORF">BZ3500_MVSOF-1268-A1-R1_CHR9G10721</name>
</gene>
<dbReference type="Proteomes" id="UP000249723">
    <property type="component" value="Unassembled WGS sequence"/>
</dbReference>
<organism evidence="3 4">
    <name type="scientific">Microbotryum saponariae</name>
    <dbReference type="NCBI Taxonomy" id="289078"/>
    <lineage>
        <taxon>Eukaryota</taxon>
        <taxon>Fungi</taxon>
        <taxon>Dikarya</taxon>
        <taxon>Basidiomycota</taxon>
        <taxon>Pucciniomycotina</taxon>
        <taxon>Microbotryomycetes</taxon>
        <taxon>Microbotryales</taxon>
        <taxon>Microbotryaceae</taxon>
        <taxon>Microbotryum</taxon>
    </lineage>
</organism>
<feature type="region of interest" description="Disordered" evidence="1">
    <location>
        <begin position="287"/>
        <end position="308"/>
    </location>
</feature>
<feature type="compositionally biased region" description="Basic residues" evidence="1">
    <location>
        <begin position="590"/>
        <end position="601"/>
    </location>
</feature>
<feature type="compositionally biased region" description="Basic and acidic residues" evidence="1">
    <location>
        <begin position="406"/>
        <end position="418"/>
    </location>
</feature>
<accession>A0A2X0L1Z7</accession>
<protein>
    <submittedName>
        <fullName evidence="3">BZ3500_MvSof-1268-A1-R1_Chr9g10721 protein</fullName>
    </submittedName>
</protein>
<proteinExistence type="predicted"/>
<feature type="region of interest" description="Disordered" evidence="1">
    <location>
        <begin position="657"/>
        <end position="686"/>
    </location>
</feature>
<evidence type="ECO:0000313" key="3">
    <source>
        <dbReference type="EMBL" id="SDA00584.1"/>
    </source>
</evidence>
<dbReference type="InterPro" id="IPR018958">
    <property type="entry name" value="Knr4/Smi1-like_dom"/>
</dbReference>
<feature type="region of interest" description="Disordered" evidence="1">
    <location>
        <begin position="463"/>
        <end position="613"/>
    </location>
</feature>
<feature type="compositionally biased region" description="Basic and acidic residues" evidence="1">
    <location>
        <begin position="571"/>
        <end position="580"/>
    </location>
</feature>
<feature type="region of interest" description="Disordered" evidence="1">
    <location>
        <begin position="362"/>
        <end position="427"/>
    </location>
</feature>
<dbReference type="EMBL" id="FMWP01000107">
    <property type="protein sequence ID" value="SDA00584.1"/>
    <property type="molecule type" value="Genomic_DNA"/>
</dbReference>
<feature type="domain" description="Knr4/Smi1-like" evidence="2">
    <location>
        <begin position="152"/>
        <end position="292"/>
    </location>
</feature>
<name>A0A2X0L1Z7_9BASI</name>
<reference evidence="4" key="1">
    <citation type="submission" date="2016-10" db="EMBL/GenBank/DDBJ databases">
        <authorList>
            <person name="Jeantristanb JTB J.-T."/>
            <person name="Ricardo R."/>
        </authorList>
    </citation>
    <scope>NUCLEOTIDE SEQUENCE [LARGE SCALE GENOMIC DNA]</scope>
</reference>
<feature type="region of interest" description="Disordered" evidence="1">
    <location>
        <begin position="221"/>
        <end position="254"/>
    </location>
</feature>
<dbReference type="GO" id="GO:0043332">
    <property type="term" value="C:mating projection tip"/>
    <property type="evidence" value="ECO:0007669"/>
    <property type="project" value="TreeGrafter"/>
</dbReference>
<feature type="compositionally biased region" description="Low complexity" evidence="1">
    <location>
        <begin position="519"/>
        <end position="537"/>
    </location>
</feature>
<sequence>MFSFLWNGSKKGALTSSTLPSHRSSSSRPDPASIWSADADYDDVAFGDTSEPGSAPYDGVTPVLRGPSILGSRDHFVGGRPVSNDPQASYPPLPSFSQPSSTKSRDPPLRRTFRHLEGLLADRSPALLDSLADPIVAATDPQLASLLQLIAPYRLPPAVIEAYTLHDGQDPFALGGMSEGLIWGLRWMPLEEVEREWKAWRQLEAAGGLSHADGFGTFKNGSSNVSQGRGRDHPYVEENPDAKPFSGREEGHADAGMSSFPNGWVRSRYSHPGWLPLLTDRCGNYIGVDLDPPPPPPRSSTASTSRVPGLAARGYGQPGQVIAFGREIDQKVVLFPGDGSGGWARFLAAFVEDVERGEFAVLDHPSGRGSSNTKANGWRKPNGDVEQGTGDQSPKSDDGWDEGDGIGDRGYLDGHSYGEEAEDSGGVGSEARNWVLRSEYRRLIATVPGGLIGLIAERSRRKWRSLGVGSRNTSSTDAQSTKGKPPLAIIVPETPEAGPESSTTVRAGSPMTNGDNALSPPHVEVVLSPPSPVKSVSFNDERENASLPDEPGSSTSSSTTPFKSARAQSKSPEHLNDGRSQRSSSSSSRSSRRMTPSRKNRPPAPPPAALDLPTRFDLLSVEDREPVQDSISIAMDIGASPTTADFHPGEREIEHVYLDLNGRKDPRDSTSSLRSEHSRSNSREEAVLRGLAVDSQVDLHEGDVMG</sequence>
<evidence type="ECO:0000256" key="1">
    <source>
        <dbReference type="SAM" id="MobiDB-lite"/>
    </source>
</evidence>
<dbReference type="GO" id="GO:0070880">
    <property type="term" value="P:fungal-type cell wall beta-glucan biosynthetic process"/>
    <property type="evidence" value="ECO:0007669"/>
    <property type="project" value="TreeGrafter"/>
</dbReference>
<dbReference type="AlphaFoldDB" id="A0A2X0L1Z7"/>
<evidence type="ECO:0000313" key="4">
    <source>
        <dbReference type="Proteomes" id="UP000249723"/>
    </source>
</evidence>
<dbReference type="PANTHER" id="PTHR47432">
    <property type="entry name" value="CELL WALL ASSEMBLY REGULATOR SMI1"/>
    <property type="match status" value="1"/>
</dbReference>
<dbReference type="STRING" id="289078.A0A2X0L1Z7"/>
<feature type="compositionally biased region" description="Polar residues" evidence="1">
    <location>
        <begin position="470"/>
        <end position="482"/>
    </location>
</feature>
<dbReference type="OrthoDB" id="2305498at2759"/>
<dbReference type="PANTHER" id="PTHR47432:SF1">
    <property type="entry name" value="CELL WALL ASSEMBLY REGULATOR SMI1"/>
    <property type="match status" value="1"/>
</dbReference>